<sequence>MAYYPYDGEMKYFLDDIKPPPPNNIEPTFTLLTNELFDKLDAVRRENLNEFRTITEKKSFIIKKFIDVFRTHIGQDIYPSVKLIFPEKVGRLYFIKEIALARLLIRMYKIPKDSDDYKLLHNWNQQYQRSKRFVVDEKKIRDLPLQASRIIGKRRPYVEKPKEFTVQQINSILDQLTMAKMSQDQMEILKPVLDELGISEVRWLIHIVLKKTILSNMERVFFNDWHPDGYRVFTICNDLQKAFQFSTNPEERLDSSQLNIHPLFKFKPQLAEKLTSSYNNLVKKLQNKHEMDPPYEAKFKEMDLQDKFYIEEKMDGDRMLLHKDGDSFKFFSRKLKDYSFLYGESFQLGSLTKYLRHAFAGNVKSVILDGEMVAYDYERNAILPFGTLKSSAIQESVRQFTTIDQYQQQTSYPYYLVFDILYLNGKDLTNYPLFFRKNILNRIIRPVPHRFEVHDARLGSSPQDIERAIREVVSSRSEGLVLKNVQSKYAIDGFRNPDWIKVKPEYLEKFGENLDLVVIGKIPAIKNSYMCGLKSSVDGVYYSFCVCANGIEIDEFDKIERITHGKWIKTDDEMPPESLIKFGTKLPTYWIHPKDSLVLEIRARSIDARKEKTYAVGTTLHCNHCRKIRDDKPIDECITLENYLEMKANYSNDLSHAQNALGKKRGLSDSFNEGPSLKKTKVEFDLFEGFEFLIMSDKKEANGDSTSIDELKIMVKKYGGKVVNSIDVRTNMQIIVITEKDLPVCNKYLLRGLDLIKPCWIMECIARRKILQLEPYFIYATGNWEKFQHMADRYGDSYIIHQPLNIVVPNLSNEELKRLRNSYDWGDSKPLVYLFEDLSFHILGNSVAAESLKDRIERFNGEVIDNYIKCYYIVIPQSTPRENALKEIDIMAKQIAEALTIDESGKTSRIPYFVTESFVTKSIELNCVVDPEDYKYV</sequence>
<dbReference type="InterPro" id="IPR001357">
    <property type="entry name" value="BRCT_dom"/>
</dbReference>
<dbReference type="GO" id="GO:0046872">
    <property type="term" value="F:metal ion binding"/>
    <property type="evidence" value="ECO:0007669"/>
    <property type="project" value="UniProtKB-KW"/>
</dbReference>
<dbReference type="InterPro" id="IPR036599">
    <property type="entry name" value="DNA_ligase_N_sf"/>
</dbReference>
<dbReference type="InterPro" id="IPR012340">
    <property type="entry name" value="NA-bd_OB-fold"/>
</dbReference>
<comment type="cofactor">
    <cofactor evidence="1">
        <name>Mg(2+)</name>
        <dbReference type="ChEBI" id="CHEBI:18420"/>
    </cofactor>
</comment>
<dbReference type="PROSITE" id="PS50172">
    <property type="entry name" value="BRCT"/>
    <property type="match status" value="2"/>
</dbReference>
<dbReference type="HOGENOM" id="CLU_004844_1_1_1"/>
<keyword evidence="20" id="KW-1185">Reference proteome</keyword>
<name>C5M643_CANTT</name>
<dbReference type="CDD" id="cd07903">
    <property type="entry name" value="Adenylation_DNA_ligase_IV"/>
    <property type="match status" value="1"/>
</dbReference>
<dbReference type="OrthoDB" id="151490at2759"/>
<dbReference type="KEGG" id="ctp:CTRG_01324"/>
<dbReference type="GO" id="GO:0003910">
    <property type="term" value="F:DNA ligase (ATP) activity"/>
    <property type="evidence" value="ECO:0007669"/>
    <property type="project" value="UniProtKB-EC"/>
</dbReference>
<dbReference type="PROSITE" id="PS00697">
    <property type="entry name" value="DNA_LIGASE_A1"/>
    <property type="match status" value="1"/>
</dbReference>
<dbReference type="GO" id="GO:0003677">
    <property type="term" value="F:DNA binding"/>
    <property type="evidence" value="ECO:0007669"/>
    <property type="project" value="InterPro"/>
</dbReference>
<reference evidence="19 20" key="1">
    <citation type="journal article" date="2009" name="Nature">
        <title>Evolution of pathogenicity and sexual reproduction in eight Candida genomes.</title>
        <authorList>
            <person name="Butler G."/>
            <person name="Rasmussen M.D."/>
            <person name="Lin M.F."/>
            <person name="Santos M.A."/>
            <person name="Sakthikumar S."/>
            <person name="Munro C.A."/>
            <person name="Rheinbay E."/>
            <person name="Grabherr M."/>
            <person name="Forche A."/>
            <person name="Reedy J.L."/>
            <person name="Agrafioti I."/>
            <person name="Arnaud M.B."/>
            <person name="Bates S."/>
            <person name="Brown A.J."/>
            <person name="Brunke S."/>
            <person name="Costanzo M.C."/>
            <person name="Fitzpatrick D.A."/>
            <person name="de Groot P.W."/>
            <person name="Harris D."/>
            <person name="Hoyer L.L."/>
            <person name="Hube B."/>
            <person name="Klis F.M."/>
            <person name="Kodira C."/>
            <person name="Lennard N."/>
            <person name="Logue M.E."/>
            <person name="Martin R."/>
            <person name="Neiman A.M."/>
            <person name="Nikolaou E."/>
            <person name="Quail M.A."/>
            <person name="Quinn J."/>
            <person name="Santos M.C."/>
            <person name="Schmitzberger F.F."/>
            <person name="Sherlock G."/>
            <person name="Shah P."/>
            <person name="Silverstein K.A."/>
            <person name="Skrzypek M.S."/>
            <person name="Soll D."/>
            <person name="Staggs R."/>
            <person name="Stansfield I."/>
            <person name="Stumpf M.P."/>
            <person name="Sudbery P.E."/>
            <person name="Srikantha T."/>
            <person name="Zeng Q."/>
            <person name="Berman J."/>
            <person name="Berriman M."/>
            <person name="Heitman J."/>
            <person name="Gow N.A."/>
            <person name="Lorenz M.C."/>
            <person name="Birren B.W."/>
            <person name="Kellis M."/>
            <person name="Cuomo C.A."/>
        </authorList>
    </citation>
    <scope>NUCLEOTIDE SEQUENCE [LARGE SCALE GENOMIC DNA]</scope>
    <source>
        <strain evidence="20">ATCC MYA-3404 / T1</strain>
    </source>
</reference>
<dbReference type="GO" id="GO:0071897">
    <property type="term" value="P:DNA biosynthetic process"/>
    <property type="evidence" value="ECO:0007669"/>
    <property type="project" value="InterPro"/>
</dbReference>
<dbReference type="VEuPathDB" id="FungiDB:CTRG_01324"/>
<evidence type="ECO:0000256" key="8">
    <source>
        <dbReference type="ARBA" id="ARBA00022763"/>
    </source>
</evidence>
<dbReference type="NCBIfam" id="TIGR00574">
    <property type="entry name" value="dnl1"/>
    <property type="match status" value="1"/>
</dbReference>
<dbReference type="Pfam" id="PF16589">
    <property type="entry name" value="BRCT_2"/>
    <property type="match status" value="1"/>
</dbReference>
<evidence type="ECO:0000256" key="11">
    <source>
        <dbReference type="ARBA" id="ARBA00023172"/>
    </source>
</evidence>
<evidence type="ECO:0000256" key="4">
    <source>
        <dbReference type="ARBA" id="ARBA00022598"/>
    </source>
</evidence>
<evidence type="ECO:0000256" key="9">
    <source>
        <dbReference type="ARBA" id="ARBA00022840"/>
    </source>
</evidence>
<dbReference type="Pfam" id="PF04675">
    <property type="entry name" value="DNA_ligase_A_N"/>
    <property type="match status" value="1"/>
</dbReference>
<dbReference type="InterPro" id="IPR012310">
    <property type="entry name" value="DNA_ligase_ATP-dep_cent"/>
</dbReference>
<dbReference type="InterPro" id="IPR012308">
    <property type="entry name" value="DNA_ligase_ATP-dep_N"/>
</dbReference>
<evidence type="ECO:0000259" key="18">
    <source>
        <dbReference type="PROSITE" id="PS50172"/>
    </source>
</evidence>
<feature type="domain" description="BRCT" evidence="18">
    <location>
        <begin position="830"/>
        <end position="936"/>
    </location>
</feature>
<dbReference type="PANTHER" id="PTHR45997:SF1">
    <property type="entry name" value="DNA LIGASE 4"/>
    <property type="match status" value="1"/>
</dbReference>
<dbReference type="InterPro" id="IPR016059">
    <property type="entry name" value="DNA_ligase_ATP-dep_CS"/>
</dbReference>
<keyword evidence="8 15" id="KW-0227">DNA damage</keyword>
<dbReference type="RefSeq" id="XP_002547018.1">
    <property type="nucleotide sequence ID" value="XM_002546972.1"/>
</dbReference>
<evidence type="ECO:0000256" key="13">
    <source>
        <dbReference type="ARBA" id="ARBA00023242"/>
    </source>
</evidence>
<dbReference type="SMART" id="SM00292">
    <property type="entry name" value="BRCT"/>
    <property type="match status" value="2"/>
</dbReference>
<evidence type="ECO:0000256" key="2">
    <source>
        <dbReference type="ARBA" id="ARBA00004123"/>
    </source>
</evidence>
<evidence type="ECO:0000256" key="7">
    <source>
        <dbReference type="ARBA" id="ARBA00022741"/>
    </source>
</evidence>
<comment type="catalytic activity">
    <reaction evidence="14 15">
        <text>ATP + (deoxyribonucleotide)n-3'-hydroxyl + 5'-phospho-(deoxyribonucleotide)m = (deoxyribonucleotide)n+m + AMP + diphosphate.</text>
        <dbReference type="EC" id="6.5.1.1"/>
    </reaction>
</comment>
<dbReference type="InterPro" id="IPR029710">
    <property type="entry name" value="LIG4"/>
</dbReference>
<evidence type="ECO:0000256" key="5">
    <source>
        <dbReference type="ARBA" id="ARBA00022723"/>
    </source>
</evidence>
<feature type="domain" description="ATP-dependent DNA ligase family profile" evidence="17">
    <location>
        <begin position="406"/>
        <end position="547"/>
    </location>
</feature>
<dbReference type="Gene3D" id="3.30.470.30">
    <property type="entry name" value="DNA ligase/mRNA capping enzyme"/>
    <property type="match status" value="1"/>
</dbReference>
<evidence type="ECO:0000256" key="6">
    <source>
        <dbReference type="ARBA" id="ARBA00022737"/>
    </source>
</evidence>
<dbReference type="EC" id="6.5.1.1" evidence="15"/>
<dbReference type="GO" id="GO:0005524">
    <property type="term" value="F:ATP binding"/>
    <property type="evidence" value="ECO:0007669"/>
    <property type="project" value="UniProtKB-KW"/>
</dbReference>
<dbReference type="GO" id="GO:0097680">
    <property type="term" value="P:double-strand break repair via classical nonhomologous end joining"/>
    <property type="evidence" value="ECO:0007669"/>
    <property type="project" value="EnsemblFungi"/>
</dbReference>
<evidence type="ECO:0000256" key="3">
    <source>
        <dbReference type="ARBA" id="ARBA00007572"/>
    </source>
</evidence>
<evidence type="ECO:0000259" key="17">
    <source>
        <dbReference type="PROSITE" id="PS50160"/>
    </source>
</evidence>
<evidence type="ECO:0000256" key="15">
    <source>
        <dbReference type="RuleBase" id="RU000617"/>
    </source>
</evidence>
<evidence type="ECO:0000256" key="12">
    <source>
        <dbReference type="ARBA" id="ARBA00023204"/>
    </source>
</evidence>
<dbReference type="Pfam" id="PF01068">
    <property type="entry name" value="DNA_ligase_A_M"/>
    <property type="match status" value="1"/>
</dbReference>
<comment type="subcellular location">
    <subcellularLocation>
        <location evidence="2">Nucleus</location>
    </subcellularLocation>
</comment>
<evidence type="ECO:0000256" key="10">
    <source>
        <dbReference type="ARBA" id="ARBA00022842"/>
    </source>
</evidence>
<dbReference type="PROSITE" id="PS50160">
    <property type="entry name" value="DNA_LIGASE_A3"/>
    <property type="match status" value="1"/>
</dbReference>
<keyword evidence="11 15" id="KW-0233">DNA recombination</keyword>
<dbReference type="GO" id="GO:0032807">
    <property type="term" value="C:DNA ligase IV complex"/>
    <property type="evidence" value="ECO:0007669"/>
    <property type="project" value="EnsemblFungi"/>
</dbReference>
<dbReference type="GO" id="GO:0006297">
    <property type="term" value="P:nucleotide-excision repair, DNA gap filling"/>
    <property type="evidence" value="ECO:0007669"/>
    <property type="project" value="TreeGrafter"/>
</dbReference>
<evidence type="ECO:0000256" key="1">
    <source>
        <dbReference type="ARBA" id="ARBA00001946"/>
    </source>
</evidence>
<dbReference type="InterPro" id="IPR044125">
    <property type="entry name" value="Adenylation_DNA_ligase_IV"/>
</dbReference>
<keyword evidence="7 15" id="KW-0547">Nucleotide-binding</keyword>
<evidence type="ECO:0000256" key="16">
    <source>
        <dbReference type="RuleBase" id="RU004196"/>
    </source>
</evidence>
<keyword evidence="5" id="KW-0479">Metal-binding</keyword>
<dbReference type="InterPro" id="IPR000977">
    <property type="entry name" value="DNA_ligase_ATP-dep"/>
</dbReference>
<dbReference type="SUPFAM" id="SSF52113">
    <property type="entry name" value="BRCT domain"/>
    <property type="match status" value="1"/>
</dbReference>
<accession>C5M643</accession>
<evidence type="ECO:0000313" key="20">
    <source>
        <dbReference type="Proteomes" id="UP000002037"/>
    </source>
</evidence>
<protein>
    <recommendedName>
        <fullName evidence="15">DNA ligase</fullName>
        <ecNumber evidence="15">6.5.1.1</ecNumber>
    </recommendedName>
</protein>
<dbReference type="CDD" id="cd07968">
    <property type="entry name" value="OBF_DNA_ligase_IV"/>
    <property type="match status" value="1"/>
</dbReference>
<feature type="domain" description="BRCT" evidence="18">
    <location>
        <begin position="682"/>
        <end position="778"/>
    </location>
</feature>
<keyword evidence="13" id="KW-0539">Nucleus</keyword>
<dbReference type="Gene3D" id="1.10.3260.10">
    <property type="entry name" value="DNA ligase, ATP-dependent, N-terminal domain"/>
    <property type="match status" value="1"/>
</dbReference>
<keyword evidence="4 15" id="KW-0436">Ligase</keyword>
<keyword evidence="9 15" id="KW-0067">ATP-binding</keyword>
<dbReference type="AlphaFoldDB" id="C5M643"/>
<evidence type="ECO:0000313" key="19">
    <source>
        <dbReference type="EMBL" id="EER34463.1"/>
    </source>
</evidence>
<dbReference type="SUPFAM" id="SSF56091">
    <property type="entry name" value="DNA ligase/mRNA capping enzyme, catalytic domain"/>
    <property type="match status" value="1"/>
</dbReference>
<dbReference type="PANTHER" id="PTHR45997">
    <property type="entry name" value="DNA LIGASE 4"/>
    <property type="match status" value="1"/>
</dbReference>
<dbReference type="Gene3D" id="2.40.50.140">
    <property type="entry name" value="Nucleic acid-binding proteins"/>
    <property type="match status" value="1"/>
</dbReference>
<keyword evidence="6" id="KW-0677">Repeat</keyword>
<comment type="similarity">
    <text evidence="3 16">Belongs to the ATP-dependent DNA ligase family.</text>
</comment>
<dbReference type="GO" id="GO:0006310">
    <property type="term" value="P:DNA recombination"/>
    <property type="evidence" value="ECO:0007669"/>
    <property type="project" value="UniProtKB-KW"/>
</dbReference>
<dbReference type="Proteomes" id="UP000002037">
    <property type="component" value="Unassembled WGS sequence"/>
</dbReference>
<dbReference type="GO" id="GO:0043007">
    <property type="term" value="P:maintenance of rDNA"/>
    <property type="evidence" value="ECO:0007669"/>
    <property type="project" value="EnsemblFungi"/>
</dbReference>
<dbReference type="SUPFAM" id="SSF50249">
    <property type="entry name" value="Nucleic acid-binding proteins"/>
    <property type="match status" value="1"/>
</dbReference>
<organism evidence="19 20">
    <name type="scientific">Candida tropicalis (strain ATCC MYA-3404 / T1)</name>
    <name type="common">Yeast</name>
    <dbReference type="NCBI Taxonomy" id="294747"/>
    <lineage>
        <taxon>Eukaryota</taxon>
        <taxon>Fungi</taxon>
        <taxon>Dikarya</taxon>
        <taxon>Ascomycota</taxon>
        <taxon>Saccharomycotina</taxon>
        <taxon>Pichiomycetes</taxon>
        <taxon>Debaryomycetaceae</taxon>
        <taxon>Candida/Lodderomyces clade</taxon>
        <taxon>Candida</taxon>
    </lineage>
</organism>
<dbReference type="InterPro" id="IPR036420">
    <property type="entry name" value="BRCT_dom_sf"/>
</dbReference>
<keyword evidence="12 15" id="KW-0234">DNA repair</keyword>
<keyword evidence="10" id="KW-0460">Magnesium</keyword>
<dbReference type="eggNOG" id="KOG0966">
    <property type="taxonomic scope" value="Eukaryota"/>
</dbReference>
<evidence type="ECO:0000256" key="14">
    <source>
        <dbReference type="ARBA" id="ARBA00034003"/>
    </source>
</evidence>
<dbReference type="GeneID" id="8301051"/>
<dbReference type="STRING" id="294747.C5M643"/>
<dbReference type="EMBL" id="GG692396">
    <property type="protein sequence ID" value="EER34463.1"/>
    <property type="molecule type" value="Genomic_DNA"/>
</dbReference>
<dbReference type="Gene3D" id="3.40.50.10190">
    <property type="entry name" value="BRCT domain"/>
    <property type="match status" value="1"/>
</dbReference>
<gene>
    <name evidence="19" type="ORF">CTRG_01324</name>
</gene>
<proteinExistence type="inferred from homology"/>